<protein>
    <submittedName>
        <fullName evidence="1">Uncharacterized protein</fullName>
    </submittedName>
</protein>
<proteinExistence type="predicted"/>
<accession>A0A6S6TJS4</accession>
<dbReference type="EMBL" id="CACVAZ010000163">
    <property type="protein sequence ID" value="CAA6823221.1"/>
    <property type="molecule type" value="Genomic_DNA"/>
</dbReference>
<organism evidence="1">
    <name type="scientific">uncultured Sulfurovum sp</name>
    <dbReference type="NCBI Taxonomy" id="269237"/>
    <lineage>
        <taxon>Bacteria</taxon>
        <taxon>Pseudomonadati</taxon>
        <taxon>Campylobacterota</taxon>
        <taxon>Epsilonproteobacteria</taxon>
        <taxon>Campylobacterales</taxon>
        <taxon>Sulfurovaceae</taxon>
        <taxon>Sulfurovum</taxon>
        <taxon>environmental samples</taxon>
    </lineage>
</organism>
<dbReference type="AlphaFoldDB" id="A0A6S6TJS4"/>
<name>A0A6S6TJS4_9BACT</name>
<sequence>MLGYAFEILLTRKNKMNKTLLLTITISSLVLIGCGQKNVSKEETVKELSPKNDKYAQVVQKSLKDCKEHNILLDEARTDAFMHRSPEETISKAAESKVKTSKKLCQFFADETSLKKEAKVEEFTSKIVNGCQGVGVNLSKENIHKKIKNLPFFVIRKGLAMQKETSLQECELMQKKYQ</sequence>
<evidence type="ECO:0000313" key="1">
    <source>
        <dbReference type="EMBL" id="CAA6823221.1"/>
    </source>
</evidence>
<reference evidence="1" key="1">
    <citation type="submission" date="2020-01" db="EMBL/GenBank/DDBJ databases">
        <authorList>
            <person name="Meier V. D."/>
            <person name="Meier V D."/>
        </authorList>
    </citation>
    <scope>NUCLEOTIDE SEQUENCE</scope>
    <source>
        <strain evidence="1">HLG_WM_MAG_02</strain>
    </source>
</reference>
<gene>
    <name evidence="1" type="ORF">HELGO_WM22030</name>
</gene>